<accession>A0A285ILZ7</accession>
<dbReference type="InterPro" id="IPR011109">
    <property type="entry name" value="DNA_bind_recombinase_dom"/>
</dbReference>
<dbReference type="InterPro" id="IPR050639">
    <property type="entry name" value="SSR_resolvase"/>
</dbReference>
<dbReference type="Proteomes" id="UP000219573">
    <property type="component" value="Unassembled WGS sequence"/>
</dbReference>
<keyword evidence="1" id="KW-0175">Coiled coil</keyword>
<dbReference type="InterPro" id="IPR038109">
    <property type="entry name" value="DNA_bind_recomb_sf"/>
</dbReference>
<dbReference type="GO" id="GO:0003677">
    <property type="term" value="F:DNA binding"/>
    <property type="evidence" value="ECO:0007669"/>
    <property type="project" value="InterPro"/>
</dbReference>
<evidence type="ECO:0000259" key="2">
    <source>
        <dbReference type="PROSITE" id="PS51736"/>
    </source>
</evidence>
<feature type="coiled-coil region" evidence="1">
    <location>
        <begin position="414"/>
        <end position="485"/>
    </location>
</feature>
<dbReference type="SMART" id="SM00857">
    <property type="entry name" value="Resolvase"/>
    <property type="match status" value="1"/>
</dbReference>
<evidence type="ECO:0000259" key="3">
    <source>
        <dbReference type="PROSITE" id="PS51737"/>
    </source>
</evidence>
<sequence>MKRAAIYTRVSTHHQIDKDSLSFQQQELENYSKYVLGIDDFEVFSDAGYSGKNTNRPGYQEMITKIHNNEFTHLLVWKIDRISRNLIDFAKMYNELKNYKVTFVSKNEQFDTSSAMGEAMLKIILVFAELERNLASERVTSIMIDRAQKGLWNGAPTPLGYDYDPDTQKLTINADEKTRVKFIFNQYEKYGSTSEVKYQLESSGIKTKQGASHWTTKTISQIMRNPIYKGTYRYNYRESGRQKIKDKEEWVLVEDCFPAIISNEQWEKVNQRLTKNYKGSLTNRERNKNTHVFSAIIKCPICNQTLLASPGAKRKDGYIPSIYKCRNYSLSKVKHSKCPHNNFISEVNLGPFILSYIANLVKAKELIMDNSISKQELQSILTQGKYFKEVVGIDSESLNTTYNIISQSGNKTFFEIKKEENQDNNLKLDNLKKEKQKYERALSRLEDLYLFSEDAMSKKDYLIKKKDLQDKIEEINDNIFDINSKSQLSKSFI</sequence>
<dbReference type="PROSITE" id="PS51736">
    <property type="entry name" value="RECOMBINASES_3"/>
    <property type="match status" value="1"/>
</dbReference>
<dbReference type="SUPFAM" id="SSF53041">
    <property type="entry name" value="Resolvase-like"/>
    <property type="match status" value="1"/>
</dbReference>
<dbReference type="EMBL" id="OBDZ01000063">
    <property type="protein sequence ID" value="SNY47991.1"/>
    <property type="molecule type" value="Genomic_DNA"/>
</dbReference>
<dbReference type="AlphaFoldDB" id="A0A285ILZ7"/>
<reference evidence="5" key="1">
    <citation type="submission" date="2017-09" db="EMBL/GenBank/DDBJ databases">
        <authorList>
            <person name="Varghese N."/>
            <person name="Submissions S."/>
        </authorList>
    </citation>
    <scope>NUCLEOTIDE SEQUENCE [LARGE SCALE GENOMIC DNA]</scope>
    <source>
        <strain evidence="5">MSL47</strain>
    </source>
</reference>
<dbReference type="InterPro" id="IPR006119">
    <property type="entry name" value="Resolv_N"/>
</dbReference>
<evidence type="ECO:0000256" key="1">
    <source>
        <dbReference type="SAM" id="Coils"/>
    </source>
</evidence>
<dbReference type="Gene3D" id="3.40.50.1390">
    <property type="entry name" value="Resolvase, N-terminal catalytic domain"/>
    <property type="match status" value="1"/>
</dbReference>
<dbReference type="Gene3D" id="3.90.1750.20">
    <property type="entry name" value="Putative Large Serine Recombinase, Chain B, Domain 2"/>
    <property type="match status" value="1"/>
</dbReference>
<dbReference type="GO" id="GO:0000150">
    <property type="term" value="F:DNA strand exchange activity"/>
    <property type="evidence" value="ECO:0007669"/>
    <property type="project" value="InterPro"/>
</dbReference>
<proteinExistence type="predicted"/>
<dbReference type="PANTHER" id="PTHR30461">
    <property type="entry name" value="DNA-INVERTASE FROM LAMBDOID PROPHAGE"/>
    <property type="match status" value="1"/>
</dbReference>
<protein>
    <submittedName>
        <fullName evidence="4">Site-specific DNA recombinase</fullName>
    </submittedName>
</protein>
<dbReference type="Pfam" id="PF07508">
    <property type="entry name" value="Recombinase"/>
    <property type="match status" value="1"/>
</dbReference>
<evidence type="ECO:0000313" key="4">
    <source>
        <dbReference type="EMBL" id="SNY47991.1"/>
    </source>
</evidence>
<dbReference type="Pfam" id="PF00239">
    <property type="entry name" value="Resolvase"/>
    <property type="match status" value="1"/>
</dbReference>
<dbReference type="InterPro" id="IPR036162">
    <property type="entry name" value="Resolvase-like_N_sf"/>
</dbReference>
<dbReference type="PANTHER" id="PTHR30461:SF23">
    <property type="entry name" value="DNA RECOMBINASE-RELATED"/>
    <property type="match status" value="1"/>
</dbReference>
<dbReference type="RefSeq" id="WP_097019693.1">
    <property type="nucleotide sequence ID" value="NZ_OBDZ01000063.1"/>
</dbReference>
<feature type="domain" description="Resolvase/invertase-type recombinase catalytic" evidence="2">
    <location>
        <begin position="3"/>
        <end position="150"/>
    </location>
</feature>
<dbReference type="PROSITE" id="PS51737">
    <property type="entry name" value="RECOMBINASE_DNA_BIND"/>
    <property type="match status" value="1"/>
</dbReference>
<feature type="domain" description="Recombinase" evidence="3">
    <location>
        <begin position="158"/>
        <end position="279"/>
    </location>
</feature>
<dbReference type="CDD" id="cd03768">
    <property type="entry name" value="SR_ResInv"/>
    <property type="match status" value="1"/>
</dbReference>
<organism evidence="4 5">
    <name type="scientific">Orenia metallireducens</name>
    <dbReference type="NCBI Taxonomy" id="1413210"/>
    <lineage>
        <taxon>Bacteria</taxon>
        <taxon>Bacillati</taxon>
        <taxon>Bacillota</taxon>
        <taxon>Clostridia</taxon>
        <taxon>Halanaerobiales</taxon>
        <taxon>Halobacteroidaceae</taxon>
        <taxon>Orenia</taxon>
    </lineage>
</organism>
<keyword evidence="5" id="KW-1185">Reference proteome</keyword>
<name>A0A285ILZ7_9FIRM</name>
<evidence type="ECO:0000313" key="5">
    <source>
        <dbReference type="Proteomes" id="UP000219573"/>
    </source>
</evidence>
<gene>
    <name evidence="4" type="ORF">SAMN06265827_1631</name>
</gene>